<accession>A0A2U3E537</accession>
<feature type="region of interest" description="Disordered" evidence="3">
    <location>
        <begin position="203"/>
        <end position="225"/>
    </location>
</feature>
<dbReference type="GO" id="GO:0003676">
    <property type="term" value="F:nucleic acid binding"/>
    <property type="evidence" value="ECO:0007669"/>
    <property type="project" value="InterPro"/>
</dbReference>
<comment type="caution">
    <text evidence="5">The sequence shown here is derived from an EMBL/GenBank/DDBJ whole genome shotgun (WGS) entry which is preliminary data.</text>
</comment>
<dbReference type="CDD" id="cd06141">
    <property type="entry name" value="WRN_exo"/>
    <property type="match status" value="1"/>
</dbReference>
<reference evidence="5 6" key="1">
    <citation type="journal article" date="2016" name="Front. Microbiol.">
        <title>Genome and transcriptome sequences reveal the specific parasitism of the nematophagous Purpureocillium lilacinum 36-1.</title>
        <authorList>
            <person name="Xie J."/>
            <person name="Li S."/>
            <person name="Mo C."/>
            <person name="Xiao X."/>
            <person name="Peng D."/>
            <person name="Wang G."/>
            <person name="Xiao Y."/>
        </authorList>
    </citation>
    <scope>NUCLEOTIDE SEQUENCE [LARGE SCALE GENOMIC DNA]</scope>
    <source>
        <strain evidence="5 6">36-1</strain>
    </source>
</reference>
<gene>
    <name evidence="5" type="ORF">PCL_00519</name>
</gene>
<feature type="domain" description="3'-5' exonuclease" evidence="4">
    <location>
        <begin position="333"/>
        <end position="538"/>
    </location>
</feature>
<feature type="region of interest" description="Disordered" evidence="3">
    <location>
        <begin position="397"/>
        <end position="417"/>
    </location>
</feature>
<name>A0A2U3E537_PURLI</name>
<dbReference type="AlphaFoldDB" id="A0A2U3E537"/>
<keyword evidence="2" id="KW-0378">Hydrolase</keyword>
<dbReference type="GO" id="GO:0005634">
    <property type="term" value="C:nucleus"/>
    <property type="evidence" value="ECO:0007669"/>
    <property type="project" value="TreeGrafter"/>
</dbReference>
<dbReference type="GO" id="GO:0006139">
    <property type="term" value="P:nucleobase-containing compound metabolic process"/>
    <property type="evidence" value="ECO:0007669"/>
    <property type="project" value="InterPro"/>
</dbReference>
<keyword evidence="1" id="KW-0540">Nuclease</keyword>
<dbReference type="Gene3D" id="3.30.420.10">
    <property type="entry name" value="Ribonuclease H-like superfamily/Ribonuclease H"/>
    <property type="match status" value="1"/>
</dbReference>
<sequence length="730" mass="79182">MGRGALRQESLTHCKRRRRLSCCMSCSSIVNRDARSSPRVILPSSSSPGRTARLPAHRVSPRAMVIGCGRHGASTARARPFMTYKCKGSPRVAGDARRVSLLSLRPSPPPAAPAAFLLPCRAPRRRPRCRSLPFLRPMSAGTKFMKRAMAADKSSSRLWDPASGIRFSPSPVSTPPLYPRLDVARFSHAVSAGRNVDVLEEEAEAGNVQENGQPREEEGRDERGQVYAGPSEVLAEALYVPTPTSMGNGKGGTKTIATTPDRAPTANGEPGGAQDAVDPPHTSLSFNMSSDLFRAARAAAPGSAQSYWSHTLYRRATPSGGVEKVRVHYCTSRHTMEHVCRKYFLGEPVLGLDLEWLPYASRAAGPRENVSLIQVASPGRIGLFHVAMFSDAGSAAERRRASSSKGTASSSASTTRKASDDLVAPTFRSIMEDPAVSKVGVHVQGDCTRLSNYLGVRPRGVFELSHLYKQVKYSAARTPRLINKIPVALSTQVEECLRLPLYKGDSVRSSNWMRPLNSEQLLYSASDAYAGIQLYYVLEGRRMELDPCPPRPHHAELGLPIPYVESEPESDDSSQEYSTSDDAAAVAPSTSKPATATPKRRPPKAAKSPSPAPKPRDARIAAAELRSREYRSSKQTPVSATPAALRAYYLWHANDGLRPEPIAGLLRDPPLKVNTVVSYILDAITSERLPYDKARLGGEILPLLDAKLVGGRYRYLARACAADESRGAAS</sequence>
<organism evidence="5 6">
    <name type="scientific">Purpureocillium lilacinum</name>
    <name type="common">Paecilomyces lilacinus</name>
    <dbReference type="NCBI Taxonomy" id="33203"/>
    <lineage>
        <taxon>Eukaryota</taxon>
        <taxon>Fungi</taxon>
        <taxon>Dikarya</taxon>
        <taxon>Ascomycota</taxon>
        <taxon>Pezizomycotina</taxon>
        <taxon>Sordariomycetes</taxon>
        <taxon>Hypocreomycetidae</taxon>
        <taxon>Hypocreales</taxon>
        <taxon>Ophiocordycipitaceae</taxon>
        <taxon>Purpureocillium</taxon>
    </lineage>
</organism>
<dbReference type="Proteomes" id="UP000245956">
    <property type="component" value="Unassembled WGS sequence"/>
</dbReference>
<dbReference type="InterPro" id="IPR036397">
    <property type="entry name" value="RNaseH_sf"/>
</dbReference>
<dbReference type="PANTHER" id="PTHR13620:SF104">
    <property type="entry name" value="EXONUCLEASE 3'-5' DOMAIN-CONTAINING PROTEIN 2"/>
    <property type="match status" value="1"/>
</dbReference>
<keyword evidence="5" id="KW-0347">Helicase</keyword>
<dbReference type="GO" id="GO:0004386">
    <property type="term" value="F:helicase activity"/>
    <property type="evidence" value="ECO:0007669"/>
    <property type="project" value="UniProtKB-KW"/>
</dbReference>
<feature type="compositionally biased region" description="Low complexity" evidence="3">
    <location>
        <begin position="403"/>
        <end position="416"/>
    </location>
</feature>
<evidence type="ECO:0000256" key="1">
    <source>
        <dbReference type="ARBA" id="ARBA00022722"/>
    </source>
</evidence>
<dbReference type="Pfam" id="PF01612">
    <property type="entry name" value="DNA_pol_A_exo1"/>
    <property type="match status" value="1"/>
</dbReference>
<protein>
    <submittedName>
        <fullName evidence="5">Putative Werner syndrome helicase</fullName>
    </submittedName>
</protein>
<evidence type="ECO:0000259" key="4">
    <source>
        <dbReference type="Pfam" id="PF01612"/>
    </source>
</evidence>
<evidence type="ECO:0000256" key="2">
    <source>
        <dbReference type="ARBA" id="ARBA00022801"/>
    </source>
</evidence>
<dbReference type="InterPro" id="IPR051132">
    <property type="entry name" value="3-5_Exonuclease_domain"/>
</dbReference>
<evidence type="ECO:0000313" key="5">
    <source>
        <dbReference type="EMBL" id="PWI69607.1"/>
    </source>
</evidence>
<keyword evidence="5" id="KW-0547">Nucleotide-binding</keyword>
<dbReference type="GO" id="GO:0005737">
    <property type="term" value="C:cytoplasm"/>
    <property type="evidence" value="ECO:0007669"/>
    <property type="project" value="TreeGrafter"/>
</dbReference>
<feature type="compositionally biased region" description="Basic and acidic residues" evidence="3">
    <location>
        <begin position="213"/>
        <end position="224"/>
    </location>
</feature>
<dbReference type="GO" id="GO:0008408">
    <property type="term" value="F:3'-5' exonuclease activity"/>
    <property type="evidence" value="ECO:0007669"/>
    <property type="project" value="InterPro"/>
</dbReference>
<dbReference type="InterPro" id="IPR012337">
    <property type="entry name" value="RNaseH-like_sf"/>
</dbReference>
<dbReference type="EMBL" id="LCWV01000011">
    <property type="protein sequence ID" value="PWI69607.1"/>
    <property type="molecule type" value="Genomic_DNA"/>
</dbReference>
<evidence type="ECO:0000313" key="6">
    <source>
        <dbReference type="Proteomes" id="UP000245956"/>
    </source>
</evidence>
<keyword evidence="5" id="KW-0067">ATP-binding</keyword>
<feature type="region of interest" description="Disordered" evidence="3">
    <location>
        <begin position="563"/>
        <end position="617"/>
    </location>
</feature>
<evidence type="ECO:0000256" key="3">
    <source>
        <dbReference type="SAM" id="MobiDB-lite"/>
    </source>
</evidence>
<dbReference type="SUPFAM" id="SSF53098">
    <property type="entry name" value="Ribonuclease H-like"/>
    <property type="match status" value="1"/>
</dbReference>
<dbReference type="PANTHER" id="PTHR13620">
    <property type="entry name" value="3-5 EXONUCLEASE"/>
    <property type="match status" value="1"/>
</dbReference>
<dbReference type="InterPro" id="IPR002562">
    <property type="entry name" value="3'-5'_exonuclease_dom"/>
</dbReference>
<proteinExistence type="predicted"/>